<dbReference type="SUPFAM" id="SSF56059">
    <property type="entry name" value="Glutathione synthetase ATP-binding domain-like"/>
    <property type="match status" value="1"/>
</dbReference>
<dbReference type="SUPFAM" id="SSF52440">
    <property type="entry name" value="PreATP-grasp domain"/>
    <property type="match status" value="1"/>
</dbReference>
<dbReference type="NCBIfam" id="NF006367">
    <property type="entry name" value="PRK08591.1"/>
    <property type="match status" value="1"/>
</dbReference>
<dbReference type="STRING" id="178035.A0A154NZM6"/>
<dbReference type="Gene3D" id="3.30.700.40">
    <property type="match status" value="1"/>
</dbReference>
<dbReference type="FunFam" id="3.30.470.20:FF:000028">
    <property type="entry name" value="Methylcrotonoyl-CoA carboxylase subunit alpha, mitochondrial"/>
    <property type="match status" value="1"/>
</dbReference>
<dbReference type="FunFam" id="2.40.50.100:FF:000003">
    <property type="entry name" value="Acetyl-CoA carboxylase biotin carboxyl carrier protein"/>
    <property type="match status" value="1"/>
</dbReference>
<evidence type="ECO:0000313" key="15">
    <source>
        <dbReference type="Proteomes" id="UP000076502"/>
    </source>
</evidence>
<dbReference type="PROSITE" id="PS50979">
    <property type="entry name" value="BC"/>
    <property type="match status" value="1"/>
</dbReference>
<keyword evidence="8" id="KW-0092">Biotin</keyword>
<evidence type="ECO:0000256" key="7">
    <source>
        <dbReference type="ARBA" id="ARBA00023128"/>
    </source>
</evidence>
<dbReference type="EMBL" id="KQ434786">
    <property type="protein sequence ID" value="KZC05077.1"/>
    <property type="molecule type" value="Genomic_DNA"/>
</dbReference>
<keyword evidence="15" id="KW-1185">Reference proteome</keyword>
<dbReference type="PROSITE" id="PS00867">
    <property type="entry name" value="CPSASE_2"/>
    <property type="match status" value="1"/>
</dbReference>
<dbReference type="FunFam" id="3.40.50.20:FF:000010">
    <property type="entry name" value="Propionyl-CoA carboxylase subunit alpha"/>
    <property type="match status" value="1"/>
</dbReference>
<dbReference type="PROSITE" id="PS00188">
    <property type="entry name" value="BIOTIN"/>
    <property type="match status" value="1"/>
</dbReference>
<dbReference type="InterPro" id="IPR001882">
    <property type="entry name" value="Biotin_BS"/>
</dbReference>
<feature type="domain" description="Lipoyl-binding" evidence="11">
    <location>
        <begin position="878"/>
        <end position="953"/>
    </location>
</feature>
<dbReference type="Pfam" id="PF02785">
    <property type="entry name" value="Biotin_carb_C"/>
    <property type="match status" value="1"/>
</dbReference>
<dbReference type="InterPro" id="IPR050856">
    <property type="entry name" value="Biotin_carboxylase_complex"/>
</dbReference>
<dbReference type="OrthoDB" id="6020229at2759"/>
<protein>
    <submittedName>
        <fullName evidence="14">Methylcrotonoyl-CoA carboxylase subunit alpha, mitochondrial</fullName>
    </submittedName>
</protein>
<comment type="subcellular location">
    <subcellularLocation>
        <location evidence="2">Mitochondrion matrix</location>
    </subcellularLocation>
</comment>
<evidence type="ECO:0000256" key="2">
    <source>
        <dbReference type="ARBA" id="ARBA00004305"/>
    </source>
</evidence>
<reference evidence="14 15" key="1">
    <citation type="submission" date="2015-07" db="EMBL/GenBank/DDBJ databases">
        <title>The genome of Dufourea novaeangliae.</title>
        <authorList>
            <person name="Pan H."/>
            <person name="Kapheim K."/>
        </authorList>
    </citation>
    <scope>NUCLEOTIDE SEQUENCE [LARGE SCALE GENOMIC DNA]</scope>
    <source>
        <strain evidence="14">0120121106</strain>
        <tissue evidence="14">Whole body</tissue>
    </source>
</reference>
<gene>
    <name evidence="14" type="ORF">WN55_08682</name>
</gene>
<evidence type="ECO:0000256" key="9">
    <source>
        <dbReference type="ARBA" id="ARBA00056148"/>
    </source>
</evidence>
<evidence type="ECO:0000256" key="6">
    <source>
        <dbReference type="ARBA" id="ARBA00022946"/>
    </source>
</evidence>
<evidence type="ECO:0000259" key="12">
    <source>
        <dbReference type="PROSITE" id="PS50975"/>
    </source>
</evidence>
<dbReference type="PANTHER" id="PTHR18866">
    <property type="entry name" value="CARBOXYLASE:PYRUVATE/ACETYL-COA/PROPIONYL-COA CARBOXYLASE"/>
    <property type="match status" value="1"/>
</dbReference>
<accession>A0A154NZM6</accession>
<dbReference type="FunFam" id="3.30.1490.20:FF:000003">
    <property type="entry name" value="acetyl-CoA carboxylase isoform X1"/>
    <property type="match status" value="1"/>
</dbReference>
<keyword evidence="6" id="KW-0809">Transit peptide</keyword>
<dbReference type="PROSITE" id="PS50975">
    <property type="entry name" value="ATP_GRASP"/>
    <property type="match status" value="1"/>
</dbReference>
<dbReference type="PANTHER" id="PTHR18866:SF33">
    <property type="entry name" value="METHYLCROTONOYL-COA CARBOXYLASE SUBUNIT ALPHA, MITOCHONDRIAL-RELATED"/>
    <property type="match status" value="1"/>
</dbReference>
<dbReference type="PROSITE" id="PS50968">
    <property type="entry name" value="BIOTINYL_LIPOYL"/>
    <property type="match status" value="1"/>
</dbReference>
<dbReference type="SMART" id="SM00878">
    <property type="entry name" value="Biotin_carb_C"/>
    <property type="match status" value="1"/>
</dbReference>
<dbReference type="CDD" id="cd06850">
    <property type="entry name" value="biotinyl_domain"/>
    <property type="match status" value="1"/>
</dbReference>
<dbReference type="InterPro" id="IPR005481">
    <property type="entry name" value="BC-like_N"/>
</dbReference>
<evidence type="ECO:0000256" key="3">
    <source>
        <dbReference type="ARBA" id="ARBA00022598"/>
    </source>
</evidence>
<proteinExistence type="predicted"/>
<dbReference type="Pfam" id="PF02786">
    <property type="entry name" value="CPSase_L_D2"/>
    <property type="match status" value="1"/>
</dbReference>
<evidence type="ECO:0000256" key="5">
    <source>
        <dbReference type="ARBA" id="ARBA00022840"/>
    </source>
</evidence>
<dbReference type="Gene3D" id="2.40.50.100">
    <property type="match status" value="1"/>
</dbReference>
<dbReference type="InterPro" id="IPR011764">
    <property type="entry name" value="Biotin_carboxylation_dom"/>
</dbReference>
<dbReference type="GO" id="GO:0004485">
    <property type="term" value="F:methylcrotonoyl-CoA carboxylase activity"/>
    <property type="evidence" value="ECO:0007669"/>
    <property type="project" value="TreeGrafter"/>
</dbReference>
<dbReference type="GO" id="GO:0005524">
    <property type="term" value="F:ATP binding"/>
    <property type="evidence" value="ECO:0007669"/>
    <property type="project" value="UniProtKB-UniRule"/>
</dbReference>
<dbReference type="InterPro" id="IPR013815">
    <property type="entry name" value="ATP_grasp_subdomain_1"/>
</dbReference>
<evidence type="ECO:0000256" key="8">
    <source>
        <dbReference type="ARBA" id="ARBA00023267"/>
    </source>
</evidence>
<dbReference type="GO" id="GO:0046872">
    <property type="term" value="F:metal ion binding"/>
    <property type="evidence" value="ECO:0007669"/>
    <property type="project" value="InterPro"/>
</dbReference>
<dbReference type="SUPFAM" id="SSF51246">
    <property type="entry name" value="Rudiment single hybrid motif"/>
    <property type="match status" value="1"/>
</dbReference>
<dbReference type="InterPro" id="IPR005479">
    <property type="entry name" value="CPAse_ATP-bd"/>
</dbReference>
<dbReference type="Pfam" id="PF00289">
    <property type="entry name" value="Biotin_carb_N"/>
    <property type="match status" value="1"/>
</dbReference>
<dbReference type="InterPro" id="IPR011761">
    <property type="entry name" value="ATP-grasp"/>
</dbReference>
<evidence type="ECO:0000259" key="13">
    <source>
        <dbReference type="PROSITE" id="PS50979"/>
    </source>
</evidence>
<evidence type="ECO:0000259" key="11">
    <source>
        <dbReference type="PROSITE" id="PS50968"/>
    </source>
</evidence>
<dbReference type="InterPro" id="IPR000089">
    <property type="entry name" value="Biotin_lipoyl"/>
</dbReference>
<dbReference type="InterPro" id="IPR011053">
    <property type="entry name" value="Single_hybrid_motif"/>
</dbReference>
<evidence type="ECO:0000256" key="10">
    <source>
        <dbReference type="PROSITE-ProRule" id="PRU00409"/>
    </source>
</evidence>
<dbReference type="InterPro" id="IPR011054">
    <property type="entry name" value="Rudment_hybrid_motif"/>
</dbReference>
<keyword evidence="5 10" id="KW-0067">ATP-binding</keyword>
<dbReference type="Pfam" id="PF00364">
    <property type="entry name" value="Biotin_lipoyl"/>
    <property type="match status" value="1"/>
</dbReference>
<dbReference type="Gene3D" id="3.30.470.20">
    <property type="entry name" value="ATP-grasp fold, B domain"/>
    <property type="match status" value="1"/>
</dbReference>
<feature type="domain" description="Biotin carboxylation" evidence="13">
    <location>
        <begin position="280"/>
        <end position="728"/>
    </location>
</feature>
<dbReference type="GO" id="GO:0005759">
    <property type="term" value="C:mitochondrial matrix"/>
    <property type="evidence" value="ECO:0007669"/>
    <property type="project" value="UniProtKB-SubCell"/>
</dbReference>
<evidence type="ECO:0000313" key="14">
    <source>
        <dbReference type="EMBL" id="KZC05077.1"/>
    </source>
</evidence>
<evidence type="ECO:0000256" key="4">
    <source>
        <dbReference type="ARBA" id="ARBA00022741"/>
    </source>
</evidence>
<sequence>MLIRNCSTSKTLNESVAHTEKQSHKNSALDNNRHSKFVDQNVCCGCFTTIPIDEQGSIYDENLWISVPEYTGNARETNQNSKQLKLSDSIELITGLKIVGQNKQLVNLCHKCVQNVQSYINLRARLLFSCCSLNNTFNSIDVLPSSTKSTDVSQNKNPGYSLENMNTINDKTSEKEIATIDRPLNPVEIGTPLHEIINNNSSTDNTTGMENEQDNNNLNDLETCNTDLSYSTSREIDLKVQDNDIESEIDVCSGEDEEILELDDQSRTVNVIEIDTSSESDIEILIANRGEIACRIARTAKKLGIKTVAVYSDADRNAMHVEQADEAYCIGPAPSTQSYLRQDKIMSVAKKSKCQAIHPGYGFLSENAEFAELCEKENIVFIGPPPSAIRNMGIKNTSKTIMMKAGVPVVAGYHGNDQSNETLLMEAQRIGFPVMIKAVRGGGGKGMRIVFEEPKFIEALEAARTESEKAFGDASVLLECYVNEPRHIEVQVFADKHGNVVHLFERDCSVQRRHQKIIEEAPAPGITADLRTNLGTTAVQAAKAVGYVGAGTVEFIMNRDGNSFHFMEMNTRLQVEHPITEAITGLDLVEWQLRVAAGEELPLKQDQIAFNGHAFEARIYAENPRNGFLPGAGQLSYLRVPRIVSDTVRVETGVREKDEVSVHYDPMIAKFVVWGKDRSEALAILRSKLSEYNATGLDTNIEFIKDLCSHPNFRQGQVHTGFIKEHYQELFPKLHVPSSIAVEAALASIFYEDAFSLQSSLPTTDPFSPFATEIGSRLNYTLKRTFRFKVCDDDIDVEVKYIEPEVYSVRVNKMGPWRRVTGMLKKIENSFELCTECDGKITRSSIIKIRNKLHLFTKDREWQFEVPSMKFLSNVASKDFDVDSCTALSPMPGFVEKVFVDKGDLVKVGDPLLVITAMKMEHTIRASINGTVENVLCSIGDNVEKNKVLVKLAKSAA</sequence>
<keyword evidence="3" id="KW-0436">Ligase</keyword>
<dbReference type="InterPro" id="IPR016185">
    <property type="entry name" value="PreATP-grasp_dom_sf"/>
</dbReference>
<evidence type="ECO:0000256" key="1">
    <source>
        <dbReference type="ARBA" id="ARBA00001953"/>
    </source>
</evidence>
<comment type="cofactor">
    <cofactor evidence="1">
        <name>biotin</name>
        <dbReference type="ChEBI" id="CHEBI:57586"/>
    </cofactor>
</comment>
<keyword evidence="7" id="KW-0496">Mitochondrion</keyword>
<comment type="function">
    <text evidence="9">This is one of the 2 subunits of the biotin-dependent propionyl-CoA carboxylase (PCC), a mitochondrial enzyme involved in the catabolism of odd chain fatty acids, branched-chain amino acids isoleucine, threonine, methionine, and valine and other metabolites. Propionyl-CoA carboxylase catalyzes the carboxylation of propionyl-CoA/propanoyl-CoA to D-methylmalonyl-CoA/(S)-methylmalonyl-CoA. Within the holoenzyme, the alpha subunit catalyzes the ATP-dependent carboxylation of the biotin carried by the biotin carboxyl carrier (BCC) domain, while the beta subunit then transfers the carboxyl group from carboxylated biotin to propionyl-CoA. Propionyl-CoA carboxylase also significantly acts on butyryl-CoA/butanoyl-CoA, which is converted to ethylmalonyl-CoA/(2S)-ethylmalonyl-CoA. Other alternative minor substrates include (2E)-butenoyl-CoA/crotonoyl-CoA.</text>
</comment>
<dbReference type="Gene3D" id="3.40.50.20">
    <property type="match status" value="1"/>
</dbReference>
<dbReference type="Proteomes" id="UP000076502">
    <property type="component" value="Unassembled WGS sequence"/>
</dbReference>
<organism evidence="14 15">
    <name type="scientific">Dufourea novaeangliae</name>
    <name type="common">Sweat bee</name>
    <dbReference type="NCBI Taxonomy" id="178035"/>
    <lineage>
        <taxon>Eukaryota</taxon>
        <taxon>Metazoa</taxon>
        <taxon>Ecdysozoa</taxon>
        <taxon>Arthropoda</taxon>
        <taxon>Hexapoda</taxon>
        <taxon>Insecta</taxon>
        <taxon>Pterygota</taxon>
        <taxon>Neoptera</taxon>
        <taxon>Endopterygota</taxon>
        <taxon>Hymenoptera</taxon>
        <taxon>Apocrita</taxon>
        <taxon>Aculeata</taxon>
        <taxon>Apoidea</taxon>
        <taxon>Anthophila</taxon>
        <taxon>Halictidae</taxon>
        <taxon>Rophitinae</taxon>
        <taxon>Dufourea</taxon>
    </lineage>
</organism>
<dbReference type="AlphaFoldDB" id="A0A154NZM6"/>
<name>A0A154NZM6_DUFNO</name>
<dbReference type="Gene3D" id="3.30.1490.20">
    <property type="entry name" value="ATP-grasp fold, A domain"/>
    <property type="match status" value="1"/>
</dbReference>
<dbReference type="SUPFAM" id="SSF51230">
    <property type="entry name" value="Single hybrid motif"/>
    <property type="match status" value="1"/>
</dbReference>
<keyword evidence="4 10" id="KW-0547">Nucleotide-binding</keyword>
<feature type="domain" description="ATP-grasp" evidence="12">
    <location>
        <begin position="399"/>
        <end position="597"/>
    </location>
</feature>
<dbReference type="InterPro" id="IPR005482">
    <property type="entry name" value="Biotin_COase_C"/>
</dbReference>